<dbReference type="RefSeq" id="WP_069380819.1">
    <property type="nucleotide sequence ID" value="NZ_CP017141.1"/>
</dbReference>
<evidence type="ECO:0000313" key="2">
    <source>
        <dbReference type="Proteomes" id="UP000094313"/>
    </source>
</evidence>
<protein>
    <submittedName>
        <fullName evidence="1">Twin-arginine translocation pathway signal protein</fullName>
    </submittedName>
</protein>
<dbReference type="PROSITE" id="PS51257">
    <property type="entry name" value="PROKAR_LIPOPROTEIN"/>
    <property type="match status" value="1"/>
</dbReference>
<name>A0A1D7QKF8_9SPHI</name>
<dbReference type="OrthoDB" id="6385145at2"/>
<dbReference type="KEGG" id="psty:BFS30_19465"/>
<proteinExistence type="predicted"/>
<gene>
    <name evidence="1" type="ORF">BFS30_19465</name>
</gene>
<sequence length="201" mass="22583">MERRELLKMIALLTGGVMIGGNALLTGCNQGHNTLKNNFFTEDEIDFLNEVSETILPETGSPGAKAANVGQFMSVMVKDCYEPNDQKAFQEGIKKLDLACEKMHQTGFMKVSPEQRLSLLLSLEKEAKTYQLKKPELEEAERKKNKDFPGLPNHYFIMMKQLTMLGYFTSEAGCTKALRYIAVPGRYEGSVPYKKGDKAWA</sequence>
<dbReference type="AlphaFoldDB" id="A0A1D7QKF8"/>
<organism evidence="1 2">
    <name type="scientific">Pedobacter steynii</name>
    <dbReference type="NCBI Taxonomy" id="430522"/>
    <lineage>
        <taxon>Bacteria</taxon>
        <taxon>Pseudomonadati</taxon>
        <taxon>Bacteroidota</taxon>
        <taxon>Sphingobacteriia</taxon>
        <taxon>Sphingobacteriales</taxon>
        <taxon>Sphingobacteriaceae</taxon>
        <taxon>Pedobacter</taxon>
    </lineage>
</organism>
<evidence type="ECO:0000313" key="1">
    <source>
        <dbReference type="EMBL" id="AOM79156.1"/>
    </source>
</evidence>
<dbReference type="Pfam" id="PF13618">
    <property type="entry name" value="Gluconate_2-dh3"/>
    <property type="match status" value="1"/>
</dbReference>
<keyword evidence="2" id="KW-1185">Reference proteome</keyword>
<dbReference type="EMBL" id="CP017141">
    <property type="protein sequence ID" value="AOM79156.1"/>
    <property type="molecule type" value="Genomic_DNA"/>
</dbReference>
<reference evidence="1 2" key="1">
    <citation type="submission" date="2016-08" db="EMBL/GenBank/DDBJ databases">
        <authorList>
            <person name="Seilhamer J.J."/>
        </authorList>
    </citation>
    <scope>NUCLEOTIDE SEQUENCE [LARGE SCALE GENOMIC DNA]</scope>
    <source>
        <strain evidence="1 2">DX4</strain>
    </source>
</reference>
<accession>A0A1D7QKF8</accession>
<dbReference type="Proteomes" id="UP000094313">
    <property type="component" value="Chromosome"/>
</dbReference>
<dbReference type="InterPro" id="IPR027056">
    <property type="entry name" value="Gluconate_2DH_su3"/>
</dbReference>